<name>A0ABV0UAI0_9TELE</name>
<dbReference type="Proteomes" id="UP001482620">
    <property type="component" value="Unassembled WGS sequence"/>
</dbReference>
<dbReference type="EMBL" id="JAHRIQ010059667">
    <property type="protein sequence ID" value="MEQ2240727.1"/>
    <property type="molecule type" value="Genomic_DNA"/>
</dbReference>
<evidence type="ECO:0000256" key="1">
    <source>
        <dbReference type="SAM" id="MobiDB-lite"/>
    </source>
</evidence>
<proteinExistence type="predicted"/>
<feature type="region of interest" description="Disordered" evidence="1">
    <location>
        <begin position="8"/>
        <end position="36"/>
    </location>
</feature>
<reference evidence="2 3" key="1">
    <citation type="submission" date="2021-06" db="EMBL/GenBank/DDBJ databases">
        <authorList>
            <person name="Palmer J.M."/>
        </authorList>
    </citation>
    <scope>NUCLEOTIDE SEQUENCE [LARGE SCALE GENOMIC DNA]</scope>
    <source>
        <strain evidence="3">if_2019</strain>
        <tissue evidence="2">Muscle</tissue>
    </source>
</reference>
<organism evidence="2 3">
    <name type="scientific">Ilyodon furcidens</name>
    <name type="common">goldbreast splitfin</name>
    <dbReference type="NCBI Taxonomy" id="33524"/>
    <lineage>
        <taxon>Eukaryota</taxon>
        <taxon>Metazoa</taxon>
        <taxon>Chordata</taxon>
        <taxon>Craniata</taxon>
        <taxon>Vertebrata</taxon>
        <taxon>Euteleostomi</taxon>
        <taxon>Actinopterygii</taxon>
        <taxon>Neopterygii</taxon>
        <taxon>Teleostei</taxon>
        <taxon>Neoteleostei</taxon>
        <taxon>Acanthomorphata</taxon>
        <taxon>Ovalentaria</taxon>
        <taxon>Atherinomorphae</taxon>
        <taxon>Cyprinodontiformes</taxon>
        <taxon>Goodeidae</taxon>
        <taxon>Ilyodon</taxon>
    </lineage>
</organism>
<sequence length="105" mass="11952">MLYVNIEMESSVEGKNAQETGNEKQGPFKSFGRDSQDMDCKWSQSFKSHHTDISRSWATAFTFLVSSHSCTRNIVRSLYLSLENLGWTVAQGFKIIFSDENLCCI</sequence>
<evidence type="ECO:0000313" key="3">
    <source>
        <dbReference type="Proteomes" id="UP001482620"/>
    </source>
</evidence>
<gene>
    <name evidence="2" type="ORF">ILYODFUR_018095</name>
</gene>
<comment type="caution">
    <text evidence="2">The sequence shown here is derived from an EMBL/GenBank/DDBJ whole genome shotgun (WGS) entry which is preliminary data.</text>
</comment>
<protein>
    <submittedName>
        <fullName evidence="2">Uncharacterized protein</fullName>
    </submittedName>
</protein>
<keyword evidence="3" id="KW-1185">Reference proteome</keyword>
<accession>A0ABV0UAI0</accession>
<evidence type="ECO:0000313" key="2">
    <source>
        <dbReference type="EMBL" id="MEQ2240727.1"/>
    </source>
</evidence>